<accession>A0A8X6IG01</accession>
<reference evidence="1" key="1">
    <citation type="submission" date="2020-08" db="EMBL/GenBank/DDBJ databases">
        <title>Multicomponent nature underlies the extraordinary mechanical properties of spider dragline silk.</title>
        <authorList>
            <person name="Kono N."/>
            <person name="Nakamura H."/>
            <person name="Mori M."/>
            <person name="Yoshida Y."/>
            <person name="Ohtoshi R."/>
            <person name="Malay A.D."/>
            <person name="Moran D.A.P."/>
            <person name="Tomita M."/>
            <person name="Numata K."/>
            <person name="Arakawa K."/>
        </authorList>
    </citation>
    <scope>NUCLEOTIDE SEQUENCE</scope>
</reference>
<sequence length="88" mass="10233">MRLMEISKRYENRSVLPADLARIEMDWIISPVRLAGAGVQREPRINVRLAVSLLFYRASNWTLPAIPIQTQEAWRLVREGRRAIMEAD</sequence>
<keyword evidence="2" id="KW-1185">Reference proteome</keyword>
<organism evidence="1 2">
    <name type="scientific">Trichonephila inaurata madagascariensis</name>
    <dbReference type="NCBI Taxonomy" id="2747483"/>
    <lineage>
        <taxon>Eukaryota</taxon>
        <taxon>Metazoa</taxon>
        <taxon>Ecdysozoa</taxon>
        <taxon>Arthropoda</taxon>
        <taxon>Chelicerata</taxon>
        <taxon>Arachnida</taxon>
        <taxon>Araneae</taxon>
        <taxon>Araneomorphae</taxon>
        <taxon>Entelegynae</taxon>
        <taxon>Araneoidea</taxon>
        <taxon>Nephilidae</taxon>
        <taxon>Trichonephila</taxon>
        <taxon>Trichonephila inaurata</taxon>
    </lineage>
</organism>
<evidence type="ECO:0000313" key="1">
    <source>
        <dbReference type="EMBL" id="GFS43572.1"/>
    </source>
</evidence>
<dbReference type="AlphaFoldDB" id="A0A8X6IG01"/>
<dbReference type="Proteomes" id="UP000886998">
    <property type="component" value="Unassembled WGS sequence"/>
</dbReference>
<gene>
    <name evidence="1" type="ORF">TNIN_293731</name>
</gene>
<evidence type="ECO:0000313" key="2">
    <source>
        <dbReference type="Proteomes" id="UP000886998"/>
    </source>
</evidence>
<name>A0A8X6IG01_9ARAC</name>
<dbReference type="EMBL" id="BMAV01025661">
    <property type="protein sequence ID" value="GFS43572.1"/>
    <property type="molecule type" value="Genomic_DNA"/>
</dbReference>
<proteinExistence type="predicted"/>
<protein>
    <submittedName>
        <fullName evidence="1">Uncharacterized protein</fullName>
    </submittedName>
</protein>
<comment type="caution">
    <text evidence="1">The sequence shown here is derived from an EMBL/GenBank/DDBJ whole genome shotgun (WGS) entry which is preliminary data.</text>
</comment>